<accession>A0ABU6VM26</accession>
<dbReference type="EMBL" id="JASCZI010151530">
    <property type="protein sequence ID" value="MED6173366.1"/>
    <property type="molecule type" value="Genomic_DNA"/>
</dbReference>
<evidence type="ECO:0000313" key="2">
    <source>
        <dbReference type="Proteomes" id="UP001341840"/>
    </source>
</evidence>
<sequence length="88" mass="9797">MVHVSLSCPQNQWKMSVLESHEGKDHENGSHGIPHDLYQTTINESLTCVLILSKGYMSLVRNCANKVSVLVNKCTNAIRCFGVKILAR</sequence>
<dbReference type="Proteomes" id="UP001341840">
    <property type="component" value="Unassembled WGS sequence"/>
</dbReference>
<reference evidence="1 2" key="1">
    <citation type="journal article" date="2023" name="Plants (Basel)">
        <title>Bridging the Gap: Combining Genomics and Transcriptomics Approaches to Understand Stylosanthes scabra, an Orphan Legume from the Brazilian Caatinga.</title>
        <authorList>
            <person name="Ferreira-Neto J.R.C."/>
            <person name="da Silva M.D."/>
            <person name="Binneck E."/>
            <person name="de Melo N.F."/>
            <person name="da Silva R.H."/>
            <person name="de Melo A.L.T.M."/>
            <person name="Pandolfi V."/>
            <person name="Bustamante F.O."/>
            <person name="Brasileiro-Vidal A.C."/>
            <person name="Benko-Iseppon A.M."/>
        </authorList>
    </citation>
    <scope>NUCLEOTIDE SEQUENCE [LARGE SCALE GENOMIC DNA]</scope>
    <source>
        <tissue evidence="1">Leaves</tissue>
    </source>
</reference>
<comment type="caution">
    <text evidence="1">The sequence shown here is derived from an EMBL/GenBank/DDBJ whole genome shotgun (WGS) entry which is preliminary data.</text>
</comment>
<proteinExistence type="predicted"/>
<keyword evidence="2" id="KW-1185">Reference proteome</keyword>
<gene>
    <name evidence="1" type="ORF">PIB30_058645</name>
</gene>
<name>A0ABU6VM26_9FABA</name>
<evidence type="ECO:0000313" key="1">
    <source>
        <dbReference type="EMBL" id="MED6173366.1"/>
    </source>
</evidence>
<protein>
    <submittedName>
        <fullName evidence="1">Uncharacterized protein</fullName>
    </submittedName>
</protein>
<organism evidence="1 2">
    <name type="scientific">Stylosanthes scabra</name>
    <dbReference type="NCBI Taxonomy" id="79078"/>
    <lineage>
        <taxon>Eukaryota</taxon>
        <taxon>Viridiplantae</taxon>
        <taxon>Streptophyta</taxon>
        <taxon>Embryophyta</taxon>
        <taxon>Tracheophyta</taxon>
        <taxon>Spermatophyta</taxon>
        <taxon>Magnoliopsida</taxon>
        <taxon>eudicotyledons</taxon>
        <taxon>Gunneridae</taxon>
        <taxon>Pentapetalae</taxon>
        <taxon>rosids</taxon>
        <taxon>fabids</taxon>
        <taxon>Fabales</taxon>
        <taxon>Fabaceae</taxon>
        <taxon>Papilionoideae</taxon>
        <taxon>50 kb inversion clade</taxon>
        <taxon>dalbergioids sensu lato</taxon>
        <taxon>Dalbergieae</taxon>
        <taxon>Pterocarpus clade</taxon>
        <taxon>Stylosanthes</taxon>
    </lineage>
</organism>